<dbReference type="Proteomes" id="UP001178354">
    <property type="component" value="Unassembled WGS sequence"/>
</dbReference>
<dbReference type="InterPro" id="IPR007553">
    <property type="entry name" value="2-thiour_desulf"/>
</dbReference>
<dbReference type="AlphaFoldDB" id="A0AAW8B3R7"/>
<name>A0AAW8B3R7_9GAMM</name>
<feature type="domain" description="DUF1722" evidence="1">
    <location>
        <begin position="189"/>
        <end position="305"/>
    </location>
</feature>
<dbReference type="InterPro" id="IPR013560">
    <property type="entry name" value="DUF1722"/>
</dbReference>
<dbReference type="PANTHER" id="PTHR30087:SF0">
    <property type="entry name" value="INNER MEMBRANE PROTEIN"/>
    <property type="match status" value="1"/>
</dbReference>
<comment type="caution">
    <text evidence="2">The sequence shown here is derived from an EMBL/GenBank/DDBJ whole genome shotgun (WGS) entry which is preliminary data.</text>
</comment>
<accession>A0AAW8B3R7</accession>
<dbReference type="Pfam" id="PF04463">
    <property type="entry name" value="2-thiour_desulf"/>
    <property type="match status" value="1"/>
</dbReference>
<protein>
    <submittedName>
        <fullName evidence="2">DUF523 and DUF1722 domain-containing protein</fullName>
    </submittedName>
</protein>
<reference evidence="2" key="1">
    <citation type="journal article" date="2010" name="Int. J. Syst. Evol. Microbiol.">
        <title>Porticoccus litoralis gen. nov., sp. nov., a gammaproteobacterium isolated from the Yellow Sea.</title>
        <authorList>
            <person name="Oh H.M."/>
            <person name="Kim H."/>
            <person name="Kim K.M."/>
            <person name="Min G.S."/>
            <person name="Cho J.C."/>
        </authorList>
    </citation>
    <scope>NUCLEOTIDE SEQUENCE</scope>
    <source>
        <strain evidence="2">DSM 25064</strain>
    </source>
</reference>
<dbReference type="Pfam" id="PF08349">
    <property type="entry name" value="DUF1722"/>
    <property type="match status" value="1"/>
</dbReference>
<organism evidence="2 3">
    <name type="scientific">Porticoccus litoralis</name>
    <dbReference type="NCBI Taxonomy" id="434086"/>
    <lineage>
        <taxon>Bacteria</taxon>
        <taxon>Pseudomonadati</taxon>
        <taxon>Pseudomonadota</taxon>
        <taxon>Gammaproteobacteria</taxon>
        <taxon>Cellvibrionales</taxon>
        <taxon>Porticoccaceae</taxon>
        <taxon>Porticoccus</taxon>
    </lineage>
</organism>
<dbReference type="EMBL" id="JAUUUU010000004">
    <property type="protein sequence ID" value="MDP1521085.1"/>
    <property type="molecule type" value="Genomic_DNA"/>
</dbReference>
<dbReference type="PANTHER" id="PTHR30087">
    <property type="entry name" value="INNER MEMBRANE PROTEIN"/>
    <property type="match status" value="1"/>
</dbReference>
<reference evidence="2" key="2">
    <citation type="submission" date="2023-08" db="EMBL/GenBank/DDBJ databases">
        <authorList>
            <person name="Luo J."/>
        </authorList>
    </citation>
    <scope>NUCLEOTIDE SEQUENCE</scope>
    <source>
        <strain evidence="2">DSM 25064</strain>
    </source>
</reference>
<keyword evidence="3" id="KW-1185">Reference proteome</keyword>
<proteinExistence type="predicted"/>
<dbReference type="PIRSF" id="PIRSF037004">
    <property type="entry name" value="UCP037004"/>
    <property type="match status" value="1"/>
</dbReference>
<dbReference type="InterPro" id="IPR017087">
    <property type="entry name" value="UCP037004"/>
</dbReference>
<evidence type="ECO:0000259" key="1">
    <source>
        <dbReference type="Pfam" id="PF08349"/>
    </source>
</evidence>
<sequence>MVKIPVGISACLMGDEVRHNGGHKRDAYINGTLSSFFSFHHFCPEVGIGLGVPRPAIRLLATDRGIRAVGSRDSGLDVTDQLVGYSREQFPLIEQCSGMIVKRASPSCGMERVKVYNDKNMPHPEGSGVFAAAIMDKFPLLPMEEEGRLGDPGLRENFVQRVFIYHRWRTEYANELTVKKLTEFHARHKLIYMSHDQNRSRELGRIAASARNDNLEHVAAEYIALAMATLKKVASRKNHVNVLQHIQGYLKKQLDTDDKQELVEVFERYRLGEIPLIVPITLLRHHFRKVPDDYIDQSWYMNPYPEELKLRNLV</sequence>
<dbReference type="RefSeq" id="WP_305170731.1">
    <property type="nucleotide sequence ID" value="NZ_JAUUUU010000004.1"/>
</dbReference>
<gene>
    <name evidence="2" type="ORF">Q8A57_08905</name>
</gene>
<evidence type="ECO:0000313" key="2">
    <source>
        <dbReference type="EMBL" id="MDP1521085.1"/>
    </source>
</evidence>
<evidence type="ECO:0000313" key="3">
    <source>
        <dbReference type="Proteomes" id="UP001178354"/>
    </source>
</evidence>